<comment type="caution">
    <text evidence="2">The sequence shown here is derived from an EMBL/GenBank/DDBJ whole genome shotgun (WGS) entry which is preliminary data.</text>
</comment>
<dbReference type="EMBL" id="BAAALS010000025">
    <property type="protein sequence ID" value="GAA1768234.1"/>
    <property type="molecule type" value="Genomic_DNA"/>
</dbReference>
<keyword evidence="3" id="KW-1185">Reference proteome</keyword>
<feature type="compositionally biased region" description="Polar residues" evidence="1">
    <location>
        <begin position="20"/>
        <end position="29"/>
    </location>
</feature>
<sequence>MALWERIAATPNDDRKDGLTSMTTPSATPDPTMEAIGTAVGRGHAGDIDAARRDLLVIWEQIGAAGDPFHRCTLAHYLADLYDDPAEALVWDVRALDAADALTDERAQQHHASLHVAGFYPSLYLNLADNFRRLGSFQAAGEQIDKAEQHTSALPDGPYGDTIRTAIRDVNQAITNRDTTRRASAHGPAQ</sequence>
<evidence type="ECO:0008006" key="4">
    <source>
        <dbReference type="Google" id="ProtNLM"/>
    </source>
</evidence>
<gene>
    <name evidence="2" type="ORF">GCM10009681_44220</name>
</gene>
<evidence type="ECO:0000313" key="2">
    <source>
        <dbReference type="EMBL" id="GAA1768234.1"/>
    </source>
</evidence>
<name>A0ABP4X571_9ACTN</name>
<proteinExistence type="predicted"/>
<dbReference type="RefSeq" id="WP_344085251.1">
    <property type="nucleotide sequence ID" value="NZ_BAAALS010000025.1"/>
</dbReference>
<protein>
    <recommendedName>
        <fullName evidence="4">Tetratricopeptide repeat protein</fullName>
    </recommendedName>
</protein>
<reference evidence="3" key="1">
    <citation type="journal article" date="2019" name="Int. J. Syst. Evol. Microbiol.">
        <title>The Global Catalogue of Microorganisms (GCM) 10K type strain sequencing project: providing services to taxonomists for standard genome sequencing and annotation.</title>
        <authorList>
            <consortium name="The Broad Institute Genomics Platform"/>
            <consortium name="The Broad Institute Genome Sequencing Center for Infectious Disease"/>
            <person name="Wu L."/>
            <person name="Ma J."/>
        </authorList>
    </citation>
    <scope>NUCLEOTIDE SEQUENCE [LARGE SCALE GENOMIC DNA]</scope>
    <source>
        <strain evidence="3">JCM 13249</strain>
    </source>
</reference>
<organism evidence="2 3">
    <name type="scientific">Luedemannella helvata</name>
    <dbReference type="NCBI Taxonomy" id="349315"/>
    <lineage>
        <taxon>Bacteria</taxon>
        <taxon>Bacillati</taxon>
        <taxon>Actinomycetota</taxon>
        <taxon>Actinomycetes</taxon>
        <taxon>Micromonosporales</taxon>
        <taxon>Micromonosporaceae</taxon>
        <taxon>Luedemannella</taxon>
    </lineage>
</organism>
<evidence type="ECO:0000256" key="1">
    <source>
        <dbReference type="SAM" id="MobiDB-lite"/>
    </source>
</evidence>
<evidence type="ECO:0000313" key="3">
    <source>
        <dbReference type="Proteomes" id="UP001500655"/>
    </source>
</evidence>
<feature type="region of interest" description="Disordered" evidence="1">
    <location>
        <begin position="9"/>
        <end position="32"/>
    </location>
</feature>
<accession>A0ABP4X571</accession>
<dbReference type="Proteomes" id="UP001500655">
    <property type="component" value="Unassembled WGS sequence"/>
</dbReference>